<dbReference type="AlphaFoldDB" id="A0AAP7DK50"/>
<dbReference type="CDD" id="cd02440">
    <property type="entry name" value="AdoMet_MTases"/>
    <property type="match status" value="1"/>
</dbReference>
<organism evidence="2 3">
    <name type="scientific">Paenibacillus alvei</name>
    <name type="common">Bacillus alvei</name>
    <dbReference type="NCBI Taxonomy" id="44250"/>
    <lineage>
        <taxon>Bacteria</taxon>
        <taxon>Bacillati</taxon>
        <taxon>Bacillota</taxon>
        <taxon>Bacilli</taxon>
        <taxon>Bacillales</taxon>
        <taxon>Paenibacillaceae</taxon>
        <taxon>Paenibacillus</taxon>
    </lineage>
</organism>
<reference evidence="2 3" key="1">
    <citation type="submission" date="2020-05" db="EMBL/GenBank/DDBJ databases">
        <title>Whole genome sequencing and identification of novel metabolites from Paenibacillus alvei strain JR949.</title>
        <authorList>
            <person name="Rajendhran J."/>
            <person name="Sree Pranav P."/>
            <person name="Mahalakshmi B."/>
            <person name="Karthikeyan R."/>
        </authorList>
    </citation>
    <scope>NUCLEOTIDE SEQUENCE [LARGE SCALE GENOMIC DNA]</scope>
    <source>
        <strain evidence="2 3">JR949</strain>
    </source>
</reference>
<name>A0AAP7DK50_PAEAL</name>
<dbReference type="GO" id="GO:0008757">
    <property type="term" value="F:S-adenosylmethionine-dependent methyltransferase activity"/>
    <property type="evidence" value="ECO:0007669"/>
    <property type="project" value="InterPro"/>
</dbReference>
<evidence type="ECO:0000313" key="2">
    <source>
        <dbReference type="EMBL" id="NOJ73372.1"/>
    </source>
</evidence>
<dbReference type="PANTHER" id="PTHR43861">
    <property type="entry name" value="TRANS-ACONITATE 2-METHYLTRANSFERASE-RELATED"/>
    <property type="match status" value="1"/>
</dbReference>
<dbReference type="SUPFAM" id="SSF53335">
    <property type="entry name" value="S-adenosyl-L-methionine-dependent methyltransferases"/>
    <property type="match status" value="1"/>
</dbReference>
<dbReference type="PANTHER" id="PTHR43861:SF1">
    <property type="entry name" value="TRANS-ACONITATE 2-METHYLTRANSFERASE"/>
    <property type="match status" value="1"/>
</dbReference>
<accession>A0AAP7DK50</accession>
<dbReference type="Proteomes" id="UP000552038">
    <property type="component" value="Unassembled WGS sequence"/>
</dbReference>
<comment type="caution">
    <text evidence="2">The sequence shown here is derived from an EMBL/GenBank/DDBJ whole genome shotgun (WGS) entry which is preliminary data.</text>
</comment>
<proteinExistence type="predicted"/>
<evidence type="ECO:0000259" key="1">
    <source>
        <dbReference type="Pfam" id="PF08241"/>
    </source>
</evidence>
<keyword evidence="2" id="KW-0808">Transferase</keyword>
<dbReference type="InterPro" id="IPR013216">
    <property type="entry name" value="Methyltransf_11"/>
</dbReference>
<dbReference type="Gene3D" id="3.40.50.150">
    <property type="entry name" value="Vaccinia Virus protein VP39"/>
    <property type="match status" value="1"/>
</dbReference>
<evidence type="ECO:0000313" key="3">
    <source>
        <dbReference type="Proteomes" id="UP000552038"/>
    </source>
</evidence>
<sequence length="250" mass="28222">MNKTDNSNIHRTNKSYWDENGNDFLEAIVLPYYGCNTLTEHELNLFGDVAGKKLLDIGCGNGESLTYHGNNKAAELWGIDISKNQIEKAAKCLSENGYAAKLICGAMEDEHGLPTDYFDYIYSIYAIGWTTDLQGTFDRVASYLKKDGVFIFSWSHHIHMCVAFEEGKAVFKNSYFDETWSERDLDGKNILLCSRKISTYVNALAKAGFVIEQMIEQTNDEALQSTGELSDWTKKSQMVPLTAIFKARKL</sequence>
<dbReference type="RefSeq" id="WP_171419041.1">
    <property type="nucleotide sequence ID" value="NZ_JABFOR010000043.1"/>
</dbReference>
<keyword evidence="2" id="KW-0489">Methyltransferase</keyword>
<dbReference type="Pfam" id="PF08241">
    <property type="entry name" value="Methyltransf_11"/>
    <property type="match status" value="1"/>
</dbReference>
<dbReference type="EMBL" id="JABFOR010000043">
    <property type="protein sequence ID" value="NOJ73372.1"/>
    <property type="molecule type" value="Genomic_DNA"/>
</dbReference>
<protein>
    <submittedName>
        <fullName evidence="2">Class I SAM-dependent methyltransferase</fullName>
    </submittedName>
</protein>
<gene>
    <name evidence="2" type="ORF">HMI46_22865</name>
</gene>
<dbReference type="InterPro" id="IPR029063">
    <property type="entry name" value="SAM-dependent_MTases_sf"/>
</dbReference>
<feature type="domain" description="Methyltransferase type 11" evidence="1">
    <location>
        <begin position="55"/>
        <end position="152"/>
    </location>
</feature>
<dbReference type="GO" id="GO:0032259">
    <property type="term" value="P:methylation"/>
    <property type="evidence" value="ECO:0007669"/>
    <property type="project" value="UniProtKB-KW"/>
</dbReference>